<dbReference type="GO" id="GO:0016779">
    <property type="term" value="F:nucleotidyltransferase activity"/>
    <property type="evidence" value="ECO:0007669"/>
    <property type="project" value="UniProtKB-KW"/>
</dbReference>
<dbReference type="InterPro" id="IPR002934">
    <property type="entry name" value="Polymerase_NTP_transf_dom"/>
</dbReference>
<keyword evidence="2" id="KW-1277">Toxin-antitoxin system</keyword>
<dbReference type="PANTHER" id="PTHR33571">
    <property type="entry name" value="SSL8005 PROTEIN"/>
    <property type="match status" value="1"/>
</dbReference>
<evidence type="ECO:0000256" key="4">
    <source>
        <dbReference type="ARBA" id="ARBA00022695"/>
    </source>
</evidence>
<keyword evidence="5" id="KW-0479">Metal-binding</keyword>
<evidence type="ECO:0000259" key="10">
    <source>
        <dbReference type="Pfam" id="PF01909"/>
    </source>
</evidence>
<protein>
    <submittedName>
        <fullName evidence="11">Nucleotidyltransferase domain-containing protein</fullName>
    </submittedName>
</protein>
<evidence type="ECO:0000256" key="2">
    <source>
        <dbReference type="ARBA" id="ARBA00022649"/>
    </source>
</evidence>
<dbReference type="Pfam" id="PF01909">
    <property type="entry name" value="NTP_transf_2"/>
    <property type="match status" value="1"/>
</dbReference>
<evidence type="ECO:0000256" key="9">
    <source>
        <dbReference type="ARBA" id="ARBA00038276"/>
    </source>
</evidence>
<organism evidence="11 12">
    <name type="scientific">Tomitella fengzijianii</name>
    <dbReference type="NCBI Taxonomy" id="2597660"/>
    <lineage>
        <taxon>Bacteria</taxon>
        <taxon>Bacillati</taxon>
        <taxon>Actinomycetota</taxon>
        <taxon>Actinomycetes</taxon>
        <taxon>Mycobacteriales</taxon>
        <taxon>Tomitella</taxon>
    </lineage>
</organism>
<dbReference type="GO" id="GO:0046872">
    <property type="term" value="F:metal ion binding"/>
    <property type="evidence" value="ECO:0007669"/>
    <property type="project" value="UniProtKB-KW"/>
</dbReference>
<dbReference type="KEGG" id="toy:FO059_17015"/>
<evidence type="ECO:0000256" key="7">
    <source>
        <dbReference type="ARBA" id="ARBA00022840"/>
    </source>
</evidence>
<keyword evidence="12" id="KW-1185">Reference proteome</keyword>
<dbReference type="OrthoDB" id="3826063at2"/>
<evidence type="ECO:0000313" key="11">
    <source>
        <dbReference type="EMBL" id="QDQ98719.1"/>
    </source>
</evidence>
<dbReference type="Proteomes" id="UP000317344">
    <property type="component" value="Chromosome"/>
</dbReference>
<dbReference type="CDD" id="cd05403">
    <property type="entry name" value="NT_KNTase_like"/>
    <property type="match status" value="1"/>
</dbReference>
<gene>
    <name evidence="11" type="ORF">FO059_17015</name>
</gene>
<name>A0A516X6M4_9ACTN</name>
<dbReference type="AlphaFoldDB" id="A0A516X6M4"/>
<dbReference type="Gene3D" id="3.30.460.10">
    <property type="entry name" value="Beta Polymerase, domain 2"/>
    <property type="match status" value="1"/>
</dbReference>
<dbReference type="SUPFAM" id="SSF81301">
    <property type="entry name" value="Nucleotidyltransferase"/>
    <property type="match status" value="1"/>
</dbReference>
<proteinExistence type="inferred from homology"/>
<evidence type="ECO:0000256" key="8">
    <source>
        <dbReference type="ARBA" id="ARBA00022842"/>
    </source>
</evidence>
<keyword evidence="8" id="KW-0460">Magnesium</keyword>
<evidence type="ECO:0000256" key="1">
    <source>
        <dbReference type="ARBA" id="ARBA00001946"/>
    </source>
</evidence>
<keyword evidence="6" id="KW-0547">Nucleotide-binding</keyword>
<dbReference type="GO" id="GO:0005524">
    <property type="term" value="F:ATP binding"/>
    <property type="evidence" value="ECO:0007669"/>
    <property type="project" value="UniProtKB-KW"/>
</dbReference>
<keyword evidence="4" id="KW-0548">Nucleotidyltransferase</keyword>
<dbReference type="InterPro" id="IPR043519">
    <property type="entry name" value="NT_sf"/>
</dbReference>
<dbReference type="RefSeq" id="WP_143910124.1">
    <property type="nucleotide sequence ID" value="NZ_CP041765.1"/>
</dbReference>
<dbReference type="PANTHER" id="PTHR33571:SF14">
    <property type="entry name" value="PROTEIN ADENYLYLTRANSFERASE MJ0435-RELATED"/>
    <property type="match status" value="1"/>
</dbReference>
<reference evidence="11 12" key="1">
    <citation type="submission" date="2019-07" db="EMBL/GenBank/DDBJ databases">
        <title>Tomitella cavernea sp. nov., an actinomycete isolated from soil.</title>
        <authorList>
            <person name="Cheng J."/>
        </authorList>
    </citation>
    <scope>NUCLEOTIDE SEQUENCE [LARGE SCALE GENOMIC DNA]</scope>
    <source>
        <strain evidence="11 12">HY188</strain>
    </source>
</reference>
<keyword evidence="7" id="KW-0067">ATP-binding</keyword>
<reference evidence="11 12" key="2">
    <citation type="submission" date="2019-07" db="EMBL/GenBank/DDBJ databases">
        <authorList>
            <person name="Huang Y."/>
        </authorList>
    </citation>
    <scope>NUCLEOTIDE SEQUENCE [LARGE SCALE GENOMIC DNA]</scope>
    <source>
        <strain evidence="11 12">HY188</strain>
    </source>
</reference>
<dbReference type="EMBL" id="CP041765">
    <property type="protein sequence ID" value="QDQ98719.1"/>
    <property type="molecule type" value="Genomic_DNA"/>
</dbReference>
<evidence type="ECO:0000256" key="6">
    <source>
        <dbReference type="ARBA" id="ARBA00022741"/>
    </source>
</evidence>
<dbReference type="InterPro" id="IPR052038">
    <property type="entry name" value="Type-VII_TA_antitoxin"/>
</dbReference>
<feature type="domain" description="Polymerase nucleotidyl transferase" evidence="10">
    <location>
        <begin position="20"/>
        <end position="95"/>
    </location>
</feature>
<comment type="cofactor">
    <cofactor evidence="1">
        <name>Mg(2+)</name>
        <dbReference type="ChEBI" id="CHEBI:18420"/>
    </cofactor>
</comment>
<evidence type="ECO:0000313" key="12">
    <source>
        <dbReference type="Proteomes" id="UP000317344"/>
    </source>
</evidence>
<keyword evidence="3 11" id="KW-0808">Transferase</keyword>
<evidence type="ECO:0000256" key="5">
    <source>
        <dbReference type="ARBA" id="ARBA00022723"/>
    </source>
</evidence>
<comment type="similarity">
    <text evidence="9">Belongs to the MntA antitoxin family.</text>
</comment>
<evidence type="ECO:0000256" key="3">
    <source>
        <dbReference type="ARBA" id="ARBA00022679"/>
    </source>
</evidence>
<accession>A0A516X6M4</accession>
<sequence length="100" mass="11052">MATASAAQTYDLPHEGEVRAVLRRYGVRRAQLFGSAARGELTPTSDIDMLIDLPGPLDYAVLLRLSEELEAATGRRVDLLTSIKPVFRPYIEPDLVEIVL</sequence>